<dbReference type="SUPFAM" id="SSF52540">
    <property type="entry name" value="P-loop containing nucleoside triphosphate hydrolases"/>
    <property type="match status" value="1"/>
</dbReference>
<dbReference type="FunFam" id="3.40.50.300:FF:000657">
    <property type="entry name" value="Probable ATP-dependent RNA helicase DDX41"/>
    <property type="match status" value="1"/>
</dbReference>
<comment type="caution">
    <text evidence="14">The sequence shown here is derived from an EMBL/GenBank/DDBJ whole genome shotgun (WGS) entry which is preliminary data.</text>
</comment>
<evidence type="ECO:0000259" key="13">
    <source>
        <dbReference type="PROSITE" id="PS51195"/>
    </source>
</evidence>
<keyword evidence="15" id="KW-1185">Reference proteome</keyword>
<evidence type="ECO:0000256" key="6">
    <source>
        <dbReference type="ARBA" id="ARBA00022806"/>
    </source>
</evidence>
<proteinExistence type="predicted"/>
<evidence type="ECO:0000256" key="3">
    <source>
        <dbReference type="ARBA" id="ARBA00022741"/>
    </source>
</evidence>
<organism evidence="14 15">
    <name type="scientific">Rhizopus stolonifer</name>
    <name type="common">Rhizopus nigricans</name>
    <dbReference type="NCBI Taxonomy" id="4846"/>
    <lineage>
        <taxon>Eukaryota</taxon>
        <taxon>Fungi</taxon>
        <taxon>Fungi incertae sedis</taxon>
        <taxon>Mucoromycota</taxon>
        <taxon>Mucoromycotina</taxon>
        <taxon>Mucoromycetes</taxon>
        <taxon>Mucorales</taxon>
        <taxon>Mucorineae</taxon>
        <taxon>Rhizopodaceae</taxon>
        <taxon>Rhizopus</taxon>
    </lineage>
</organism>
<keyword evidence="7" id="KW-0862">Zinc</keyword>
<dbReference type="GO" id="GO:0003723">
    <property type="term" value="F:RNA binding"/>
    <property type="evidence" value="ECO:0007669"/>
    <property type="project" value="UniProtKB-KW"/>
</dbReference>
<comment type="catalytic activity">
    <reaction evidence="10">
        <text>ATP + H2O = ADP + phosphate + H(+)</text>
        <dbReference type="Rhea" id="RHEA:13065"/>
        <dbReference type="ChEBI" id="CHEBI:15377"/>
        <dbReference type="ChEBI" id="CHEBI:15378"/>
        <dbReference type="ChEBI" id="CHEBI:30616"/>
        <dbReference type="ChEBI" id="CHEBI:43474"/>
        <dbReference type="ChEBI" id="CHEBI:456216"/>
        <dbReference type="EC" id="3.6.4.13"/>
    </reaction>
</comment>
<name>A0A367ILX1_RHIST</name>
<evidence type="ECO:0000256" key="11">
    <source>
        <dbReference type="PROSITE-ProRule" id="PRU00552"/>
    </source>
</evidence>
<keyword evidence="9" id="KW-0694">RNA-binding</keyword>
<dbReference type="Gene3D" id="3.40.50.300">
    <property type="entry name" value="P-loop containing nucleotide triphosphate hydrolases"/>
    <property type="match status" value="1"/>
</dbReference>
<dbReference type="GO" id="GO:0003724">
    <property type="term" value="F:RNA helicase activity"/>
    <property type="evidence" value="ECO:0007669"/>
    <property type="project" value="UniProtKB-EC"/>
</dbReference>
<evidence type="ECO:0000256" key="4">
    <source>
        <dbReference type="ARBA" id="ARBA00022771"/>
    </source>
</evidence>
<evidence type="ECO:0000256" key="1">
    <source>
        <dbReference type="ARBA" id="ARBA00012552"/>
    </source>
</evidence>
<sequence length="311" mass="35450">TLEEDDYVPYVPIKQRRLEKLHKYATQRRFVDQPDNDNDEDDNVILAGPKANVSLLDQRMQQKLSNAIPALVSVQESAMGKRYTEPMKTSWSPPHYIRNLTEVDHQAIRDRYHILIEGEDPVPPIRHFRDMKLPEPILKYLKSKNIEKPSPIQIQGLPVALTGRDMIGIAFTGSGKTLTFSLPLVMFALEAEVRLPLTQGEGPIGMILCPSRELARQTFDSLNHMADALAKGGYPQLRSLLCIGGINMMEQQDVLRRGIHMVVATPGRLIDLLSKKKFNLDNCRYLCMDEADRMIDMGFEEDVRNIMSYFK</sequence>
<feature type="domain" description="Helicase ATP-binding" evidence="12">
    <location>
        <begin position="157"/>
        <end position="311"/>
    </location>
</feature>
<keyword evidence="3" id="KW-0547">Nucleotide-binding</keyword>
<evidence type="ECO:0000256" key="8">
    <source>
        <dbReference type="ARBA" id="ARBA00022840"/>
    </source>
</evidence>
<evidence type="ECO:0000313" key="14">
    <source>
        <dbReference type="EMBL" id="RCH78633.1"/>
    </source>
</evidence>
<dbReference type="Pfam" id="PF00270">
    <property type="entry name" value="DEAD"/>
    <property type="match status" value="1"/>
</dbReference>
<dbReference type="InterPro" id="IPR014014">
    <property type="entry name" value="RNA_helicase_DEAD_Q_motif"/>
</dbReference>
<dbReference type="EC" id="3.6.4.13" evidence="1"/>
<evidence type="ECO:0000256" key="5">
    <source>
        <dbReference type="ARBA" id="ARBA00022801"/>
    </source>
</evidence>
<feature type="non-terminal residue" evidence="14">
    <location>
        <position position="311"/>
    </location>
</feature>
<dbReference type="PROSITE" id="PS51192">
    <property type="entry name" value="HELICASE_ATP_BIND_1"/>
    <property type="match status" value="1"/>
</dbReference>
<evidence type="ECO:0000256" key="7">
    <source>
        <dbReference type="ARBA" id="ARBA00022833"/>
    </source>
</evidence>
<feature type="short sequence motif" description="Q motif" evidence="11">
    <location>
        <begin position="126"/>
        <end position="154"/>
    </location>
</feature>
<dbReference type="EMBL" id="PJQM01007095">
    <property type="protein sequence ID" value="RCH78633.1"/>
    <property type="molecule type" value="Genomic_DNA"/>
</dbReference>
<dbReference type="OrthoDB" id="196131at2759"/>
<dbReference type="STRING" id="4846.A0A367ILX1"/>
<keyword evidence="5" id="KW-0378">Hydrolase</keyword>
<dbReference type="GO" id="GO:0005737">
    <property type="term" value="C:cytoplasm"/>
    <property type="evidence" value="ECO:0007669"/>
    <property type="project" value="UniProtKB-ARBA"/>
</dbReference>
<protein>
    <recommendedName>
        <fullName evidence="1">RNA helicase</fullName>
        <ecNumber evidence="1">3.6.4.13</ecNumber>
    </recommendedName>
</protein>
<evidence type="ECO:0000256" key="9">
    <source>
        <dbReference type="ARBA" id="ARBA00022884"/>
    </source>
</evidence>
<evidence type="ECO:0000259" key="12">
    <source>
        <dbReference type="PROSITE" id="PS51192"/>
    </source>
</evidence>
<keyword evidence="6" id="KW-0347">Helicase</keyword>
<evidence type="ECO:0000256" key="2">
    <source>
        <dbReference type="ARBA" id="ARBA00022723"/>
    </source>
</evidence>
<dbReference type="InterPro" id="IPR014001">
    <property type="entry name" value="Helicase_ATP-bd"/>
</dbReference>
<dbReference type="AlphaFoldDB" id="A0A367ILX1"/>
<dbReference type="PANTHER" id="PTHR47958">
    <property type="entry name" value="ATP-DEPENDENT RNA HELICASE DBP3"/>
    <property type="match status" value="1"/>
</dbReference>
<dbReference type="GO" id="GO:0005524">
    <property type="term" value="F:ATP binding"/>
    <property type="evidence" value="ECO:0007669"/>
    <property type="project" value="UniProtKB-KW"/>
</dbReference>
<dbReference type="GO" id="GO:0016787">
    <property type="term" value="F:hydrolase activity"/>
    <property type="evidence" value="ECO:0007669"/>
    <property type="project" value="UniProtKB-KW"/>
</dbReference>
<feature type="domain" description="DEAD-box RNA helicase Q" evidence="13">
    <location>
        <begin position="126"/>
        <end position="154"/>
    </location>
</feature>
<keyword evidence="2" id="KW-0479">Metal-binding</keyword>
<dbReference type="PROSITE" id="PS51195">
    <property type="entry name" value="Q_MOTIF"/>
    <property type="match status" value="1"/>
</dbReference>
<dbReference type="GO" id="GO:0008270">
    <property type="term" value="F:zinc ion binding"/>
    <property type="evidence" value="ECO:0007669"/>
    <property type="project" value="UniProtKB-KW"/>
</dbReference>
<keyword evidence="4" id="KW-0863">Zinc-finger</keyword>
<dbReference type="SMART" id="SM00487">
    <property type="entry name" value="DEXDc"/>
    <property type="match status" value="1"/>
</dbReference>
<accession>A0A367ILX1</accession>
<evidence type="ECO:0000313" key="15">
    <source>
        <dbReference type="Proteomes" id="UP000253551"/>
    </source>
</evidence>
<dbReference type="InterPro" id="IPR027417">
    <property type="entry name" value="P-loop_NTPase"/>
</dbReference>
<keyword evidence="8" id="KW-0067">ATP-binding</keyword>
<feature type="non-terminal residue" evidence="14">
    <location>
        <position position="1"/>
    </location>
</feature>
<dbReference type="Proteomes" id="UP000253551">
    <property type="component" value="Unassembled WGS sequence"/>
</dbReference>
<dbReference type="InterPro" id="IPR011545">
    <property type="entry name" value="DEAD/DEAH_box_helicase_dom"/>
</dbReference>
<gene>
    <name evidence="14" type="ORF">CU098_004418</name>
</gene>
<evidence type="ECO:0000256" key="10">
    <source>
        <dbReference type="ARBA" id="ARBA00047984"/>
    </source>
</evidence>
<reference evidence="14 15" key="1">
    <citation type="journal article" date="2018" name="G3 (Bethesda)">
        <title>Phylogenetic and Phylogenomic Definition of Rhizopus Species.</title>
        <authorList>
            <person name="Gryganskyi A.P."/>
            <person name="Golan J."/>
            <person name="Dolatabadi S."/>
            <person name="Mondo S."/>
            <person name="Robb S."/>
            <person name="Idnurm A."/>
            <person name="Muszewska A."/>
            <person name="Steczkiewicz K."/>
            <person name="Masonjones S."/>
            <person name="Liao H.L."/>
            <person name="Gajdeczka M.T."/>
            <person name="Anike F."/>
            <person name="Vuek A."/>
            <person name="Anishchenko I.M."/>
            <person name="Voigt K."/>
            <person name="de Hoog G.S."/>
            <person name="Smith M.E."/>
            <person name="Heitman J."/>
            <person name="Vilgalys R."/>
            <person name="Stajich J.E."/>
        </authorList>
    </citation>
    <scope>NUCLEOTIDE SEQUENCE [LARGE SCALE GENOMIC DNA]</scope>
    <source>
        <strain evidence="14 15">LSU 92-RS-03</strain>
    </source>
</reference>